<evidence type="ECO:0000313" key="1">
    <source>
        <dbReference type="EMBL" id="CDP18328.1"/>
    </source>
</evidence>
<dbReference type="AlphaFoldDB" id="A0A068VF54"/>
<dbReference type="EMBL" id="HG739309">
    <property type="protein sequence ID" value="CDP18328.1"/>
    <property type="molecule type" value="Genomic_DNA"/>
</dbReference>
<dbReference type="Gramene" id="CDP18328">
    <property type="protein sequence ID" value="CDP18328"/>
    <property type="gene ID" value="GSCOC_T00007951001"/>
</dbReference>
<sequence>MVNVSSQMYYRATKFNCGDQFFSFVLSVSFKTWLSLSSTNCLIDVSFNCFFLISTQTNCSCLR</sequence>
<keyword evidence="2" id="KW-1185">Reference proteome</keyword>
<dbReference type="InParanoid" id="A0A068VF54"/>
<dbReference type="Proteomes" id="UP000295252">
    <property type="component" value="Chromosome II"/>
</dbReference>
<protein>
    <submittedName>
        <fullName evidence="1">Uncharacterized protein</fullName>
    </submittedName>
</protein>
<gene>
    <name evidence="1" type="ORF">GSCOC_T00007951001</name>
</gene>
<name>A0A068VF54_COFCA</name>
<accession>A0A068VF54</accession>
<organism evidence="1 2">
    <name type="scientific">Coffea canephora</name>
    <name type="common">Robusta coffee</name>
    <dbReference type="NCBI Taxonomy" id="49390"/>
    <lineage>
        <taxon>Eukaryota</taxon>
        <taxon>Viridiplantae</taxon>
        <taxon>Streptophyta</taxon>
        <taxon>Embryophyta</taxon>
        <taxon>Tracheophyta</taxon>
        <taxon>Spermatophyta</taxon>
        <taxon>Magnoliopsida</taxon>
        <taxon>eudicotyledons</taxon>
        <taxon>Gunneridae</taxon>
        <taxon>Pentapetalae</taxon>
        <taxon>asterids</taxon>
        <taxon>lamiids</taxon>
        <taxon>Gentianales</taxon>
        <taxon>Rubiaceae</taxon>
        <taxon>Ixoroideae</taxon>
        <taxon>Gardenieae complex</taxon>
        <taxon>Bertiereae - Coffeeae clade</taxon>
        <taxon>Coffeeae</taxon>
        <taxon>Coffea</taxon>
    </lineage>
</organism>
<proteinExistence type="predicted"/>
<reference evidence="2" key="1">
    <citation type="journal article" date="2014" name="Science">
        <title>The coffee genome provides insight into the convergent evolution of caffeine biosynthesis.</title>
        <authorList>
            <person name="Denoeud F."/>
            <person name="Carretero-Paulet L."/>
            <person name="Dereeper A."/>
            <person name="Droc G."/>
            <person name="Guyot R."/>
            <person name="Pietrella M."/>
            <person name="Zheng C."/>
            <person name="Alberti A."/>
            <person name="Anthony F."/>
            <person name="Aprea G."/>
            <person name="Aury J.M."/>
            <person name="Bento P."/>
            <person name="Bernard M."/>
            <person name="Bocs S."/>
            <person name="Campa C."/>
            <person name="Cenci A."/>
            <person name="Combes M.C."/>
            <person name="Crouzillat D."/>
            <person name="Da Silva C."/>
            <person name="Daddiego L."/>
            <person name="De Bellis F."/>
            <person name="Dussert S."/>
            <person name="Garsmeur O."/>
            <person name="Gayraud T."/>
            <person name="Guignon V."/>
            <person name="Jahn K."/>
            <person name="Jamilloux V."/>
            <person name="Joet T."/>
            <person name="Labadie K."/>
            <person name="Lan T."/>
            <person name="Leclercq J."/>
            <person name="Lepelley M."/>
            <person name="Leroy T."/>
            <person name="Li L.T."/>
            <person name="Librado P."/>
            <person name="Lopez L."/>
            <person name="Munoz A."/>
            <person name="Noel B."/>
            <person name="Pallavicini A."/>
            <person name="Perrotta G."/>
            <person name="Poncet V."/>
            <person name="Pot D."/>
            <person name="Priyono X."/>
            <person name="Rigoreau M."/>
            <person name="Rouard M."/>
            <person name="Rozas J."/>
            <person name="Tranchant-Dubreuil C."/>
            <person name="VanBuren R."/>
            <person name="Zhang Q."/>
            <person name="Andrade A.C."/>
            <person name="Argout X."/>
            <person name="Bertrand B."/>
            <person name="de Kochko A."/>
            <person name="Graziosi G."/>
            <person name="Henry R.J."/>
            <person name="Jayarama X."/>
            <person name="Ming R."/>
            <person name="Nagai C."/>
            <person name="Rounsley S."/>
            <person name="Sankoff D."/>
            <person name="Giuliano G."/>
            <person name="Albert V.A."/>
            <person name="Wincker P."/>
            <person name="Lashermes P."/>
        </authorList>
    </citation>
    <scope>NUCLEOTIDE SEQUENCE [LARGE SCALE GENOMIC DNA]</scope>
    <source>
        <strain evidence="2">cv. DH200-94</strain>
    </source>
</reference>
<evidence type="ECO:0000313" key="2">
    <source>
        <dbReference type="Proteomes" id="UP000295252"/>
    </source>
</evidence>